<keyword evidence="5" id="KW-1185">Reference proteome</keyword>
<feature type="domain" description="CCHC-type" evidence="3">
    <location>
        <begin position="518"/>
        <end position="531"/>
    </location>
</feature>
<dbReference type="Pfam" id="PF00098">
    <property type="entry name" value="zf-CCHC"/>
    <property type="match status" value="1"/>
</dbReference>
<dbReference type="GO" id="GO:0003676">
    <property type="term" value="F:nucleic acid binding"/>
    <property type="evidence" value="ECO:0007669"/>
    <property type="project" value="InterPro"/>
</dbReference>
<feature type="compositionally biased region" description="Basic and acidic residues" evidence="2">
    <location>
        <begin position="279"/>
        <end position="288"/>
    </location>
</feature>
<sequence>MASSNVEHLCNGIPVDHRLKQYLPKAKQSKQENAYGVGKHTDIIENFGNTLIRYNGTSPTKHEIGFASWLAIPDMTGGLVIALQQPTKSQDFTADFKKVQDQCETLSYLDKSLAFMNDSGGLETTSVFDAFPFITEKISPKKLSNEAELAYDTFLSMVEAKKPEVVFACWRIHGQDSLSFSGEGLGKTNQVHRLTSPNGHVVRVVNGFHPSYIANYYPNESCFRKLFAMELCKALCQCELNTAWHEDEWMDDLRSTCRERMLQLMQDRGGDGEQLNPEPGRELRRTRTDSTTQKYNAYTISFDNGLKSLRKIFAHMVSPAYTSQSPCDLYKFCVFEQNISGGICDALLAVSEAMRQSTPGASRSEPGLVELSKHTSRQTHKFLKDDIPNLVQCQQGSYTDLWSNRYLASTSRGLKKSMEKITTRFIGDLVKSFSQLSRGWEYPDLIHDAFKELAVSFEDALGRAYDERPETVSASPVDGIATLSASLHSLSISSSQSAATATPVPNGTPARSSYNNNCYNCGQPDHWSWQCAHPKKRSVMPSTPSTSTSKGNCYNCDQPGH</sequence>
<evidence type="ECO:0000256" key="1">
    <source>
        <dbReference type="PROSITE-ProRule" id="PRU00047"/>
    </source>
</evidence>
<dbReference type="Gene3D" id="4.10.60.10">
    <property type="entry name" value="Zinc finger, CCHC-type"/>
    <property type="match status" value="1"/>
</dbReference>
<feature type="region of interest" description="Disordered" evidence="2">
    <location>
        <begin position="538"/>
        <end position="561"/>
    </location>
</feature>
<dbReference type="SMART" id="SM00343">
    <property type="entry name" value="ZnF_C2HC"/>
    <property type="match status" value="1"/>
</dbReference>
<feature type="region of interest" description="Disordered" evidence="2">
    <location>
        <begin position="268"/>
        <end position="290"/>
    </location>
</feature>
<dbReference type="EMBL" id="FJUX01000137">
    <property type="protein sequence ID" value="CZT11131.1"/>
    <property type="molecule type" value="Genomic_DNA"/>
</dbReference>
<accession>A0A1E1LKU6</accession>
<dbReference type="PROSITE" id="PS50158">
    <property type="entry name" value="ZF_CCHC"/>
    <property type="match status" value="1"/>
</dbReference>
<dbReference type="AlphaFoldDB" id="A0A1E1LKU6"/>
<dbReference type="InterPro" id="IPR036875">
    <property type="entry name" value="Znf_CCHC_sf"/>
</dbReference>
<dbReference type="OrthoDB" id="4656735at2759"/>
<reference evidence="5" key="1">
    <citation type="submission" date="2016-03" db="EMBL/GenBank/DDBJ databases">
        <authorList>
            <person name="Guldener U."/>
        </authorList>
    </citation>
    <scope>NUCLEOTIDE SEQUENCE [LARGE SCALE GENOMIC DNA]</scope>
    <source>
        <strain evidence="5">04CH-RAC-A.6.1</strain>
    </source>
</reference>
<name>A0A1E1LKU6_9HELO</name>
<keyword evidence="1" id="KW-0863">Zinc-finger</keyword>
<dbReference type="Proteomes" id="UP000178912">
    <property type="component" value="Unassembled WGS sequence"/>
</dbReference>
<organism evidence="4 5">
    <name type="scientific">Rhynchosporium agropyri</name>
    <dbReference type="NCBI Taxonomy" id="914238"/>
    <lineage>
        <taxon>Eukaryota</taxon>
        <taxon>Fungi</taxon>
        <taxon>Dikarya</taxon>
        <taxon>Ascomycota</taxon>
        <taxon>Pezizomycotina</taxon>
        <taxon>Leotiomycetes</taxon>
        <taxon>Helotiales</taxon>
        <taxon>Ploettnerulaceae</taxon>
        <taxon>Rhynchosporium</taxon>
    </lineage>
</organism>
<evidence type="ECO:0000259" key="3">
    <source>
        <dbReference type="PROSITE" id="PS50158"/>
    </source>
</evidence>
<dbReference type="InterPro" id="IPR001878">
    <property type="entry name" value="Znf_CCHC"/>
</dbReference>
<evidence type="ECO:0000313" key="4">
    <source>
        <dbReference type="EMBL" id="CZT11131.1"/>
    </source>
</evidence>
<keyword evidence="1" id="KW-0479">Metal-binding</keyword>
<dbReference type="SUPFAM" id="SSF57756">
    <property type="entry name" value="Retrovirus zinc finger-like domains"/>
    <property type="match status" value="1"/>
</dbReference>
<protein>
    <recommendedName>
        <fullName evidence="3">CCHC-type domain-containing protein</fullName>
    </recommendedName>
</protein>
<dbReference type="GO" id="GO:0008270">
    <property type="term" value="F:zinc ion binding"/>
    <property type="evidence" value="ECO:0007669"/>
    <property type="project" value="UniProtKB-KW"/>
</dbReference>
<gene>
    <name evidence="4" type="ORF">RAG0_15382</name>
</gene>
<evidence type="ECO:0000313" key="5">
    <source>
        <dbReference type="Proteomes" id="UP000178912"/>
    </source>
</evidence>
<keyword evidence="1" id="KW-0862">Zinc</keyword>
<evidence type="ECO:0000256" key="2">
    <source>
        <dbReference type="SAM" id="MobiDB-lite"/>
    </source>
</evidence>
<proteinExistence type="predicted"/>